<evidence type="ECO:0000313" key="2">
    <source>
        <dbReference type="Proteomes" id="UP001107961"/>
    </source>
</evidence>
<dbReference type="Gene3D" id="1.20.58.320">
    <property type="entry name" value="TPR-like"/>
    <property type="match status" value="1"/>
</dbReference>
<organism evidence="1 2">
    <name type="scientific">Alloalcanivorax xenomutans</name>
    <dbReference type="NCBI Taxonomy" id="1094342"/>
    <lineage>
        <taxon>Bacteria</taxon>
        <taxon>Pseudomonadati</taxon>
        <taxon>Pseudomonadota</taxon>
        <taxon>Gammaproteobacteria</taxon>
        <taxon>Oceanospirillales</taxon>
        <taxon>Alcanivoracaceae</taxon>
        <taxon>Alloalcanivorax</taxon>
    </lineage>
</organism>
<evidence type="ECO:0000313" key="1">
    <source>
        <dbReference type="EMBL" id="MCE7510205.1"/>
    </source>
</evidence>
<dbReference type="Gene3D" id="1.25.40.10">
    <property type="entry name" value="Tetratricopeptide repeat domain"/>
    <property type="match status" value="1"/>
</dbReference>
<protein>
    <submittedName>
        <fullName evidence="1">DUF924 domain-containing protein</fullName>
    </submittedName>
</protein>
<gene>
    <name evidence="1" type="ORF">LZG35_16320</name>
</gene>
<accession>A0A9Q3W792</accession>
<dbReference type="InterPro" id="IPR011990">
    <property type="entry name" value="TPR-like_helical_dom_sf"/>
</dbReference>
<reference evidence="1" key="1">
    <citation type="submission" date="2022-01" db="EMBL/GenBank/DDBJ databases">
        <authorList>
            <person name="Karlyshev A.V."/>
            <person name="Jaspars M."/>
        </authorList>
    </citation>
    <scope>NUCLEOTIDE SEQUENCE</scope>
    <source>
        <strain evidence="1">AGSA3-2</strain>
    </source>
</reference>
<dbReference type="Proteomes" id="UP001107961">
    <property type="component" value="Unassembled WGS sequence"/>
</dbReference>
<dbReference type="AlphaFoldDB" id="A0A9Q3W792"/>
<comment type="caution">
    <text evidence="1">The sequence shown here is derived from an EMBL/GenBank/DDBJ whole genome shotgun (WGS) entry which is preliminary data.</text>
</comment>
<dbReference type="SUPFAM" id="SSF48452">
    <property type="entry name" value="TPR-like"/>
    <property type="match status" value="1"/>
</dbReference>
<dbReference type="Pfam" id="PF06041">
    <property type="entry name" value="DUF924"/>
    <property type="match status" value="1"/>
</dbReference>
<dbReference type="EMBL" id="JAJVKT010000021">
    <property type="protein sequence ID" value="MCE7510205.1"/>
    <property type="molecule type" value="Genomic_DNA"/>
</dbReference>
<dbReference type="RefSeq" id="WP_233917693.1">
    <property type="nucleotide sequence ID" value="NZ_JAJVKS010000009.1"/>
</dbReference>
<proteinExistence type="predicted"/>
<dbReference type="InterPro" id="IPR010323">
    <property type="entry name" value="DUF924"/>
</dbReference>
<keyword evidence="2" id="KW-1185">Reference proteome</keyword>
<sequence length="204" mass="23419">MMNFDVPYNDILDFWFDGLDQGDWPPGECERRWFSGGAAVDARIREQFSTRLQAALDRELVAWERHPRSRLALILLLDQFSRNIHRGEAAAFAGDHQAVTLTLEGISTGMETGLPWAGQVFFYMPLMHAEDLALQNQGIACFRSLLERVPEHLKSKIENNLKFAEEHRDIIARFGRFPHRNEALGRESTTEEGVFLENAKRYGQ</sequence>
<name>A0A9Q3W792_9GAMM</name>